<name>E7QZN2_HALPU</name>
<gene>
    <name evidence="2" type="ORF">ZOD2009_21207</name>
</gene>
<organism evidence="2 3">
    <name type="scientific">Haladaptatus paucihalophilus DX253</name>
    <dbReference type="NCBI Taxonomy" id="797209"/>
    <lineage>
        <taxon>Archaea</taxon>
        <taxon>Methanobacteriati</taxon>
        <taxon>Methanobacteriota</taxon>
        <taxon>Stenosarchaea group</taxon>
        <taxon>Halobacteria</taxon>
        <taxon>Halobacteriales</taxon>
        <taxon>Haladaptataceae</taxon>
        <taxon>Haladaptatus</taxon>
    </lineage>
</organism>
<dbReference type="AlphaFoldDB" id="E7QZN2"/>
<dbReference type="EMBL" id="AEMG01000029">
    <property type="protein sequence ID" value="EFW90153.1"/>
    <property type="molecule type" value="Genomic_DNA"/>
</dbReference>
<comment type="caution">
    <text evidence="2">The sequence shown here is derived from an EMBL/GenBank/DDBJ whole genome shotgun (WGS) entry which is preliminary data.</text>
</comment>
<reference evidence="2 3" key="1">
    <citation type="journal article" date="2014" name="ISME J.">
        <title>Trehalose/2-sulfotrehalose biosynthesis and glycine-betaine uptake are widely spread mechanisms for osmoadaptation in the Halobacteriales.</title>
        <authorList>
            <person name="Youssef N.H."/>
            <person name="Savage-Ashlock K.N."/>
            <person name="McCully A.L."/>
            <person name="Luedtke B."/>
            <person name="Shaw E.I."/>
            <person name="Hoff W.D."/>
            <person name="Elshahed M.S."/>
        </authorList>
    </citation>
    <scope>NUCLEOTIDE SEQUENCE [LARGE SCALE GENOMIC DNA]</scope>
    <source>
        <strain evidence="2 3">DX253</strain>
    </source>
</reference>
<evidence type="ECO:0000313" key="3">
    <source>
        <dbReference type="Proteomes" id="UP000003751"/>
    </source>
</evidence>
<sequence>MTSFWKGYLVAVLLSAAVWLGIGQTLLVLL</sequence>
<evidence type="ECO:0000313" key="2">
    <source>
        <dbReference type="EMBL" id="EFW90153.1"/>
    </source>
</evidence>
<feature type="transmembrane region" description="Helical" evidence="1">
    <location>
        <begin position="7"/>
        <end position="29"/>
    </location>
</feature>
<keyword evidence="1" id="KW-0472">Membrane</keyword>
<proteinExistence type="predicted"/>
<protein>
    <submittedName>
        <fullName evidence="2">Uncharacterized protein</fullName>
    </submittedName>
</protein>
<evidence type="ECO:0000256" key="1">
    <source>
        <dbReference type="SAM" id="Phobius"/>
    </source>
</evidence>
<keyword evidence="1" id="KW-0812">Transmembrane</keyword>
<dbReference type="Proteomes" id="UP000003751">
    <property type="component" value="Unassembled WGS sequence"/>
</dbReference>
<accession>E7QZN2</accession>
<keyword evidence="1" id="KW-1133">Transmembrane helix</keyword>